<dbReference type="Gene3D" id="2.60.60.30">
    <property type="entry name" value="sav2460 like domains"/>
    <property type="match status" value="1"/>
</dbReference>
<reference evidence="1 2" key="1">
    <citation type="submission" date="2020-02" db="EMBL/GenBank/DDBJ databases">
        <title>Geodermatophilus sabuli CPCC 205279 I12A-02694.</title>
        <authorList>
            <person name="Jiang Z."/>
        </authorList>
    </citation>
    <scope>NUCLEOTIDE SEQUENCE [LARGE SCALE GENOMIC DNA]</scope>
    <source>
        <strain evidence="1 2">I12A-02694</strain>
    </source>
</reference>
<name>A0A7K3W4M2_9ACTN</name>
<dbReference type="RefSeq" id="WP_163482184.1">
    <property type="nucleotide sequence ID" value="NZ_JAAGWF010000012.1"/>
</dbReference>
<dbReference type="InterPro" id="IPR003325">
    <property type="entry name" value="TerD"/>
</dbReference>
<dbReference type="AlphaFoldDB" id="A0A7K3W4M2"/>
<dbReference type="Proteomes" id="UP000470246">
    <property type="component" value="Unassembled WGS sequence"/>
</dbReference>
<accession>A0A7K3W4M2</accession>
<evidence type="ECO:0000313" key="2">
    <source>
        <dbReference type="Proteomes" id="UP000470246"/>
    </source>
</evidence>
<gene>
    <name evidence="1" type="ORF">GCU56_13160</name>
</gene>
<keyword evidence="2" id="KW-1185">Reference proteome</keyword>
<dbReference type="CDD" id="cd06974">
    <property type="entry name" value="TerD_like"/>
    <property type="match status" value="1"/>
</dbReference>
<evidence type="ECO:0000313" key="1">
    <source>
        <dbReference type="EMBL" id="NEK58817.1"/>
    </source>
</evidence>
<proteinExistence type="predicted"/>
<protein>
    <submittedName>
        <fullName evidence="1">Tellurium resistance protein</fullName>
    </submittedName>
</protein>
<comment type="caution">
    <text evidence="1">The sequence shown here is derived from an EMBL/GenBank/DDBJ whole genome shotgun (WGS) entry which is preliminary data.</text>
</comment>
<sequence length="216" mass="22981">MVDYTRPAKPAAPAGGVSMSKVTLTKGAPSVSLTKGRGAGGQLRINLNWNSGAQKRGLFTKTPAVDLDLACLWETTDGKKGVVQALGNAFGALDRAPFVLLDGDDRSGKVSGGENLLVNLDRLDAIRRILVFAYIYEGAPNWAAADAVVTLFPQDAAPIEVRLDEHAQNARSCAIALLTNSGGGLTIQREIRYLPGVQRDLDAAYGWGMNWTSGRK</sequence>
<dbReference type="EMBL" id="JAAGWF010000012">
    <property type="protein sequence ID" value="NEK58817.1"/>
    <property type="molecule type" value="Genomic_DNA"/>
</dbReference>
<organism evidence="1 2">
    <name type="scientific">Geodermatophilus sabuli</name>
    <dbReference type="NCBI Taxonomy" id="1564158"/>
    <lineage>
        <taxon>Bacteria</taxon>
        <taxon>Bacillati</taxon>
        <taxon>Actinomycetota</taxon>
        <taxon>Actinomycetes</taxon>
        <taxon>Geodermatophilales</taxon>
        <taxon>Geodermatophilaceae</taxon>
        <taxon>Geodermatophilus</taxon>
    </lineage>
</organism>